<dbReference type="RefSeq" id="WP_176942314.1">
    <property type="nucleotide sequence ID" value="NZ_JABZEC010000002.1"/>
</dbReference>
<evidence type="ECO:0000256" key="8">
    <source>
        <dbReference type="ARBA" id="ARBA00049120"/>
    </source>
</evidence>
<dbReference type="GO" id="GO:0015667">
    <property type="term" value="F:site-specific DNA-methyltransferase (cytosine-N4-specific) activity"/>
    <property type="evidence" value="ECO:0007669"/>
    <property type="project" value="UniProtKB-EC"/>
</dbReference>
<evidence type="ECO:0000256" key="9">
    <source>
        <dbReference type="SAM" id="MobiDB-lite"/>
    </source>
</evidence>
<feature type="domain" description="DNA methylase N-4/N-6" evidence="10">
    <location>
        <begin position="28"/>
        <end position="95"/>
    </location>
</feature>
<dbReference type="EC" id="2.1.1.113" evidence="2"/>
<dbReference type="InterPro" id="IPR029063">
    <property type="entry name" value="SAM-dependent_MTases_sf"/>
</dbReference>
<comment type="catalytic activity">
    <reaction evidence="8">
        <text>a 2'-deoxycytidine in DNA + S-adenosyl-L-methionine = an N(4)-methyl-2'-deoxycytidine in DNA + S-adenosyl-L-homocysteine + H(+)</text>
        <dbReference type="Rhea" id="RHEA:16857"/>
        <dbReference type="Rhea" id="RHEA-COMP:11369"/>
        <dbReference type="Rhea" id="RHEA-COMP:13674"/>
        <dbReference type="ChEBI" id="CHEBI:15378"/>
        <dbReference type="ChEBI" id="CHEBI:57856"/>
        <dbReference type="ChEBI" id="CHEBI:59789"/>
        <dbReference type="ChEBI" id="CHEBI:85452"/>
        <dbReference type="ChEBI" id="CHEBI:137933"/>
        <dbReference type="EC" id="2.1.1.113"/>
    </reaction>
</comment>
<keyword evidence="6" id="KW-0680">Restriction system</keyword>
<dbReference type="EMBL" id="JABZEC010000002">
    <property type="protein sequence ID" value="NVY96157.1"/>
    <property type="molecule type" value="Genomic_DNA"/>
</dbReference>
<evidence type="ECO:0000256" key="7">
    <source>
        <dbReference type="ARBA" id="ARBA00023125"/>
    </source>
</evidence>
<keyword evidence="12" id="KW-1185">Reference proteome</keyword>
<evidence type="ECO:0000313" key="11">
    <source>
        <dbReference type="EMBL" id="NVY96157.1"/>
    </source>
</evidence>
<proteinExistence type="inferred from homology"/>
<dbReference type="AlphaFoldDB" id="A0A850R5N4"/>
<evidence type="ECO:0000256" key="2">
    <source>
        <dbReference type="ARBA" id="ARBA00012185"/>
    </source>
</evidence>
<dbReference type="InterPro" id="IPR002941">
    <property type="entry name" value="DNA_methylase_N4/N6"/>
</dbReference>
<dbReference type="Pfam" id="PF01555">
    <property type="entry name" value="N6_N4_Mtase"/>
    <property type="match status" value="1"/>
</dbReference>
<evidence type="ECO:0000313" key="12">
    <source>
        <dbReference type="Proteomes" id="UP000563523"/>
    </source>
</evidence>
<evidence type="ECO:0000256" key="6">
    <source>
        <dbReference type="ARBA" id="ARBA00022747"/>
    </source>
</evidence>
<evidence type="ECO:0000259" key="10">
    <source>
        <dbReference type="Pfam" id="PF01555"/>
    </source>
</evidence>
<sequence length="435" mass="50356">MNEITSVDNVYKDILNTSLKKSHYFDFKDSNTKNLSHGYHSYPATMIPQLPKLFIETVSKYQNINTIFDPFMGSGTTLVESEAHNIDSTGVDLNPLSVLMTKVKTTYINEGKLEKYYKNLQSEIEEKYLEMNMGNLSITIPTFKNIDFWFKESVIIRLQIIKNSIYNIDDDKIRDFFWVSFSETVRFSSNSRNSEFKLYRMSEKSLDKWNPDVISKFYYFSDRNISHNKELKQFKARAVPILGSSMNLYMLKNNSMDLLITSPPYGDSRTTVAYGQFSRLSLQWLDLKDYDNNNISKIDSNLLGGKTSKSYSVPLFKSSALNNVLKEINAIDNKRCKEVSQFYSDLQITLKEISRVMKPNTYQFWVTANRTVKEIKIPTDIIISELFDTIGIKQVGSFERNIPNKRMPSKNSPTNKTGKTVSTMKKENIVIYKKL</sequence>
<evidence type="ECO:0000256" key="4">
    <source>
        <dbReference type="ARBA" id="ARBA00022679"/>
    </source>
</evidence>
<keyword evidence="4" id="KW-0808">Transferase</keyword>
<evidence type="ECO:0000256" key="5">
    <source>
        <dbReference type="ARBA" id="ARBA00022691"/>
    </source>
</evidence>
<dbReference type="GO" id="GO:0003677">
    <property type="term" value="F:DNA binding"/>
    <property type="evidence" value="ECO:0007669"/>
    <property type="project" value="UniProtKB-KW"/>
</dbReference>
<keyword evidence="7" id="KW-0238">DNA-binding</keyword>
<feature type="region of interest" description="Disordered" evidence="9">
    <location>
        <begin position="401"/>
        <end position="421"/>
    </location>
</feature>
<gene>
    <name evidence="11" type="ORF">HU830_03060</name>
</gene>
<protein>
    <recommendedName>
        <fullName evidence="2">site-specific DNA-methyltransferase (cytosine-N(4)-specific)</fullName>
        <ecNumber evidence="2">2.1.1.113</ecNumber>
    </recommendedName>
</protein>
<dbReference type="InterPro" id="IPR017985">
    <property type="entry name" value="MeTrfase_CN4_CS"/>
</dbReference>
<evidence type="ECO:0000256" key="1">
    <source>
        <dbReference type="ARBA" id="ARBA00010203"/>
    </source>
</evidence>
<organism evidence="11 12">
    <name type="scientific">Bombilactobacillus apium</name>
    <dbReference type="NCBI Taxonomy" id="2675299"/>
    <lineage>
        <taxon>Bacteria</taxon>
        <taxon>Bacillati</taxon>
        <taxon>Bacillota</taxon>
        <taxon>Bacilli</taxon>
        <taxon>Lactobacillales</taxon>
        <taxon>Lactobacillaceae</taxon>
        <taxon>Bombilactobacillus</taxon>
    </lineage>
</organism>
<dbReference type="Proteomes" id="UP000563523">
    <property type="component" value="Unassembled WGS sequence"/>
</dbReference>
<reference evidence="11 12" key="1">
    <citation type="submission" date="2020-06" db="EMBL/GenBank/DDBJ databases">
        <authorList>
            <person name="Kang J."/>
        </authorList>
    </citation>
    <scope>NUCLEOTIDE SEQUENCE [LARGE SCALE GENOMIC DNA]</scope>
    <source>
        <strain evidence="11 12">DCY120</strain>
    </source>
</reference>
<evidence type="ECO:0000256" key="3">
    <source>
        <dbReference type="ARBA" id="ARBA00022603"/>
    </source>
</evidence>
<comment type="caution">
    <text evidence="11">The sequence shown here is derived from an EMBL/GenBank/DDBJ whole genome shotgun (WGS) entry which is preliminary data.</text>
</comment>
<dbReference type="GO" id="GO:0009307">
    <property type="term" value="P:DNA restriction-modification system"/>
    <property type="evidence" value="ECO:0007669"/>
    <property type="project" value="UniProtKB-KW"/>
</dbReference>
<comment type="similarity">
    <text evidence="1">Belongs to the N(4)/N(6)-methyltransferase family. N(4) subfamily.</text>
</comment>
<dbReference type="SUPFAM" id="SSF53335">
    <property type="entry name" value="S-adenosyl-L-methionine-dependent methyltransferases"/>
    <property type="match status" value="3"/>
</dbReference>
<accession>A0A850R5N4</accession>
<keyword evidence="3" id="KW-0489">Methyltransferase</keyword>
<feature type="compositionally biased region" description="Polar residues" evidence="9">
    <location>
        <begin position="409"/>
        <end position="421"/>
    </location>
</feature>
<dbReference type="PROSITE" id="PS00093">
    <property type="entry name" value="N4_MTASE"/>
    <property type="match status" value="1"/>
</dbReference>
<dbReference type="GO" id="GO:0008170">
    <property type="term" value="F:N-methyltransferase activity"/>
    <property type="evidence" value="ECO:0007669"/>
    <property type="project" value="InterPro"/>
</dbReference>
<name>A0A850R5N4_9LACO</name>
<dbReference type="Gene3D" id="3.40.50.150">
    <property type="entry name" value="Vaccinia Virus protein VP39"/>
    <property type="match status" value="2"/>
</dbReference>
<keyword evidence="5" id="KW-0949">S-adenosyl-L-methionine</keyword>
<dbReference type="GO" id="GO:0032259">
    <property type="term" value="P:methylation"/>
    <property type="evidence" value="ECO:0007669"/>
    <property type="project" value="UniProtKB-KW"/>
</dbReference>